<evidence type="ECO:0000313" key="2">
    <source>
        <dbReference type="Proteomes" id="UP000255248"/>
    </source>
</evidence>
<organism evidence="1 2">
    <name type="scientific">Edwardsiella hoshinae</name>
    <dbReference type="NCBI Taxonomy" id="93378"/>
    <lineage>
        <taxon>Bacteria</taxon>
        <taxon>Pseudomonadati</taxon>
        <taxon>Pseudomonadota</taxon>
        <taxon>Gammaproteobacteria</taxon>
        <taxon>Enterobacterales</taxon>
        <taxon>Hafniaceae</taxon>
        <taxon>Edwardsiella</taxon>
    </lineage>
</organism>
<proteinExistence type="predicted"/>
<accession>A0A376DGM7</accession>
<protein>
    <submittedName>
        <fullName evidence="1">Uncharacterized protein</fullName>
    </submittedName>
</protein>
<dbReference type="RefSeq" id="WP_035370777.1">
    <property type="nucleotide sequence ID" value="NZ_CP065626.1"/>
</dbReference>
<dbReference type="AlphaFoldDB" id="A0A376DGM7"/>
<dbReference type="EMBL" id="UFXZ01000001">
    <property type="protein sequence ID" value="STC89358.1"/>
    <property type="molecule type" value="Genomic_DNA"/>
</dbReference>
<dbReference type="Proteomes" id="UP000255248">
    <property type="component" value="Unassembled WGS sequence"/>
</dbReference>
<reference evidence="1 2" key="1">
    <citation type="submission" date="2018-06" db="EMBL/GenBank/DDBJ databases">
        <authorList>
            <consortium name="Pathogen Informatics"/>
            <person name="Doyle S."/>
        </authorList>
    </citation>
    <scope>NUCLEOTIDE SEQUENCE [LARGE SCALE GENOMIC DNA]</scope>
    <source>
        <strain evidence="1 2">NCTC12121</strain>
    </source>
</reference>
<gene>
    <name evidence="1" type="ORF">NCTC12121_02159</name>
</gene>
<name>A0A376DGM7_9GAMM</name>
<evidence type="ECO:0000313" key="1">
    <source>
        <dbReference type="EMBL" id="STC89358.1"/>
    </source>
</evidence>
<sequence length="86" mass="9227">MDIGECEIHAYKSDMVNAIRCSISSMLVNGLGTVSAAEVVMEFLAPMSQLGITDQEIYDMLNDATGSSSDEDDVIGELMIEFGGED</sequence>